<organism evidence="3 4">
    <name type="scientific">[Myrmecia] bisecta</name>
    <dbReference type="NCBI Taxonomy" id="41462"/>
    <lineage>
        <taxon>Eukaryota</taxon>
        <taxon>Viridiplantae</taxon>
        <taxon>Chlorophyta</taxon>
        <taxon>core chlorophytes</taxon>
        <taxon>Trebouxiophyceae</taxon>
        <taxon>Trebouxiales</taxon>
        <taxon>Trebouxiaceae</taxon>
        <taxon>Myrmecia</taxon>
    </lineage>
</organism>
<protein>
    <recommendedName>
        <fullName evidence="5">Tetratricopeptide repeat protein 33</fullName>
    </recommendedName>
</protein>
<dbReference type="InterPro" id="IPR019734">
    <property type="entry name" value="TPR_rpt"/>
</dbReference>
<comment type="caution">
    <text evidence="3">The sequence shown here is derived from an EMBL/GenBank/DDBJ whole genome shotgun (WGS) entry which is preliminary data.</text>
</comment>
<dbReference type="SMART" id="SM00028">
    <property type="entry name" value="TPR"/>
    <property type="match status" value="3"/>
</dbReference>
<sequence>MSVSFGFQAKKKRKVAAPISAFQAAAAGANEEAPPVLSAEEAHAQSHDLQELGNTQAASGRHSAALQSWHRALALTPRRGVLHELKAQVLLEVGHIWDALQSATTATELEPTWGDGFLTLARTQLNFGEPEAALASMEEVLRLDPTHAEALEEVPEIRMLVLQRKQDPIQRSKRVAVSDQHSDRQQPD</sequence>
<dbReference type="Gene3D" id="1.25.40.10">
    <property type="entry name" value="Tetratricopeptide repeat domain"/>
    <property type="match status" value="1"/>
</dbReference>
<evidence type="ECO:0008006" key="5">
    <source>
        <dbReference type="Google" id="ProtNLM"/>
    </source>
</evidence>
<evidence type="ECO:0000256" key="2">
    <source>
        <dbReference type="SAM" id="MobiDB-lite"/>
    </source>
</evidence>
<gene>
    <name evidence="3" type="ORF">WJX72_001594</name>
</gene>
<dbReference type="AlphaFoldDB" id="A0AAW1R585"/>
<keyword evidence="1" id="KW-0802">TPR repeat</keyword>
<evidence type="ECO:0000313" key="3">
    <source>
        <dbReference type="EMBL" id="KAK9828700.1"/>
    </source>
</evidence>
<evidence type="ECO:0000256" key="1">
    <source>
        <dbReference type="PROSITE-ProRule" id="PRU00339"/>
    </source>
</evidence>
<reference evidence="3 4" key="1">
    <citation type="journal article" date="2024" name="Nat. Commun.">
        <title>Phylogenomics reveals the evolutionary origins of lichenization in chlorophyte algae.</title>
        <authorList>
            <person name="Puginier C."/>
            <person name="Libourel C."/>
            <person name="Otte J."/>
            <person name="Skaloud P."/>
            <person name="Haon M."/>
            <person name="Grisel S."/>
            <person name="Petersen M."/>
            <person name="Berrin J.G."/>
            <person name="Delaux P.M."/>
            <person name="Dal Grande F."/>
            <person name="Keller J."/>
        </authorList>
    </citation>
    <scope>NUCLEOTIDE SEQUENCE [LARGE SCALE GENOMIC DNA]</scope>
    <source>
        <strain evidence="3 4">SAG 2043</strain>
    </source>
</reference>
<feature type="repeat" description="TPR" evidence="1">
    <location>
        <begin position="46"/>
        <end position="79"/>
    </location>
</feature>
<keyword evidence="4" id="KW-1185">Reference proteome</keyword>
<dbReference type="InterPro" id="IPR011990">
    <property type="entry name" value="TPR-like_helical_dom_sf"/>
</dbReference>
<dbReference type="PANTHER" id="PTHR15544">
    <property type="entry name" value="OSMOSIS RESPONSIVE FACTOR"/>
    <property type="match status" value="1"/>
</dbReference>
<accession>A0AAW1R585</accession>
<proteinExistence type="predicted"/>
<dbReference type="EMBL" id="JALJOR010000001">
    <property type="protein sequence ID" value="KAK9828700.1"/>
    <property type="molecule type" value="Genomic_DNA"/>
</dbReference>
<feature type="region of interest" description="Disordered" evidence="2">
    <location>
        <begin position="166"/>
        <end position="188"/>
    </location>
</feature>
<dbReference type="PROSITE" id="PS50005">
    <property type="entry name" value="TPR"/>
    <property type="match status" value="1"/>
</dbReference>
<dbReference type="InterPro" id="IPR052658">
    <property type="entry name" value="TPR-containing"/>
</dbReference>
<dbReference type="Proteomes" id="UP001489004">
    <property type="component" value="Unassembled WGS sequence"/>
</dbReference>
<evidence type="ECO:0000313" key="4">
    <source>
        <dbReference type="Proteomes" id="UP001489004"/>
    </source>
</evidence>
<dbReference type="SUPFAM" id="SSF48452">
    <property type="entry name" value="TPR-like"/>
    <property type="match status" value="1"/>
</dbReference>
<name>A0AAW1R585_9CHLO</name>
<dbReference type="PANTHER" id="PTHR15544:SF0">
    <property type="entry name" value="TETRATRICOPEPTIDE REPEAT PROTEIN 33"/>
    <property type="match status" value="1"/>
</dbReference>